<dbReference type="RefSeq" id="WP_033191128.1">
    <property type="nucleotide sequence ID" value="NZ_CP014334.2"/>
</dbReference>
<proteinExistence type="predicted"/>
<reference evidence="1 2" key="1">
    <citation type="journal article" date="2015" name="Stand. Genomic Sci.">
        <title>Genome sequence of a native-feather degrading extremely thermophilic Eubacterium, Fervidobacterium islandicum AW-1.</title>
        <authorList>
            <person name="Lee Y.J."/>
            <person name="Jeong H."/>
            <person name="Park G.S."/>
            <person name="Kwak Y."/>
            <person name="Lee S.J."/>
            <person name="Lee S.J."/>
            <person name="Park M.K."/>
            <person name="Kim J.Y."/>
            <person name="Kang H.K."/>
            <person name="Shin J.H."/>
            <person name="Lee D.W."/>
        </authorList>
    </citation>
    <scope>NUCLEOTIDE SEQUENCE [LARGE SCALE GENOMIC DNA]</scope>
    <source>
        <strain evidence="1 2">AW-1</strain>
    </source>
</reference>
<accession>A0AAI8CKS6</accession>
<name>A0AAI8CKS6_FERIS</name>
<dbReference type="EMBL" id="CP014334">
    <property type="protein sequence ID" value="AMW32393.1"/>
    <property type="molecule type" value="Genomic_DNA"/>
</dbReference>
<evidence type="ECO:0000313" key="2">
    <source>
        <dbReference type="Proteomes" id="UP000093740"/>
    </source>
</evidence>
<protein>
    <submittedName>
        <fullName evidence="1">Uncharacterized protein</fullName>
    </submittedName>
</protein>
<sequence length="71" mass="8321">MSTSKISEFLYDILVDEASQHFGNDSEIVANFILELLSYYLSEARFSESNERKLLEKVREKISRFVENELV</sequence>
<dbReference type="AlphaFoldDB" id="A0AAI8CKS6"/>
<dbReference type="Proteomes" id="UP000093740">
    <property type="component" value="Chromosome"/>
</dbReference>
<dbReference type="KEGG" id="fia:NA23_03170"/>
<organism evidence="1 2">
    <name type="scientific">Fervidobacterium islandicum</name>
    <dbReference type="NCBI Taxonomy" id="2423"/>
    <lineage>
        <taxon>Bacteria</taxon>
        <taxon>Thermotogati</taxon>
        <taxon>Thermotogota</taxon>
        <taxon>Thermotogae</taxon>
        <taxon>Thermotogales</taxon>
        <taxon>Fervidobacteriaceae</taxon>
        <taxon>Fervidobacterium</taxon>
    </lineage>
</organism>
<keyword evidence="2" id="KW-1185">Reference proteome</keyword>
<evidence type="ECO:0000313" key="1">
    <source>
        <dbReference type="EMBL" id="AMW32393.1"/>
    </source>
</evidence>
<gene>
    <name evidence="1" type="ORF">NA23_03170</name>
</gene>